<dbReference type="Pfam" id="PF06470">
    <property type="entry name" value="SMC_hinge"/>
    <property type="match status" value="1"/>
</dbReference>
<dbReference type="Gene3D" id="3.40.50.300">
    <property type="entry name" value="P-loop containing nucleotide triphosphate hydrolases"/>
    <property type="match status" value="1"/>
</dbReference>
<name>A0AAW2YH19_9EUKA</name>
<dbReference type="SUPFAM" id="SSF52540">
    <property type="entry name" value="P-loop containing nucleoside triphosphate hydrolases"/>
    <property type="match status" value="1"/>
</dbReference>
<protein>
    <submittedName>
        <fullName evidence="5">Structural maintenance of chromosome protein3</fullName>
    </submittedName>
</protein>
<reference evidence="5 6" key="1">
    <citation type="submission" date="2024-03" db="EMBL/GenBank/DDBJ databases">
        <title>The Acrasis kona genome and developmental transcriptomes reveal deep origins of eukaryotic multicellular pathways.</title>
        <authorList>
            <person name="Sheikh S."/>
            <person name="Fu C.-J."/>
            <person name="Brown M.W."/>
            <person name="Baldauf S.L."/>
        </authorList>
    </citation>
    <scope>NUCLEOTIDE SEQUENCE [LARGE SCALE GENOMIC DNA]</scope>
    <source>
        <strain evidence="5 6">ATCC MYA-3509</strain>
    </source>
</reference>
<dbReference type="InterPro" id="IPR027417">
    <property type="entry name" value="P-loop_NTPase"/>
</dbReference>
<dbReference type="Gene3D" id="1.20.1060.20">
    <property type="match status" value="1"/>
</dbReference>
<dbReference type="GO" id="GO:0005524">
    <property type="term" value="F:ATP binding"/>
    <property type="evidence" value="ECO:0007669"/>
    <property type="project" value="InterPro"/>
</dbReference>
<evidence type="ECO:0000256" key="2">
    <source>
        <dbReference type="SAM" id="Coils"/>
    </source>
</evidence>
<feature type="domain" description="SMC hinge" evidence="4">
    <location>
        <begin position="71"/>
        <end position="185"/>
    </location>
</feature>
<evidence type="ECO:0000256" key="3">
    <source>
        <dbReference type="SAM" id="MobiDB-lite"/>
    </source>
</evidence>
<evidence type="ECO:0000313" key="5">
    <source>
        <dbReference type="EMBL" id="KAL0476480.1"/>
    </source>
</evidence>
<dbReference type="GO" id="GO:0051276">
    <property type="term" value="P:chromosome organization"/>
    <property type="evidence" value="ECO:0007669"/>
    <property type="project" value="InterPro"/>
</dbReference>
<evidence type="ECO:0000313" key="6">
    <source>
        <dbReference type="Proteomes" id="UP001431209"/>
    </source>
</evidence>
<organism evidence="5 6">
    <name type="scientific">Acrasis kona</name>
    <dbReference type="NCBI Taxonomy" id="1008807"/>
    <lineage>
        <taxon>Eukaryota</taxon>
        <taxon>Discoba</taxon>
        <taxon>Heterolobosea</taxon>
        <taxon>Tetramitia</taxon>
        <taxon>Eutetramitia</taxon>
        <taxon>Acrasidae</taxon>
        <taxon>Acrasis</taxon>
    </lineage>
</organism>
<dbReference type="AlphaFoldDB" id="A0AAW2YH19"/>
<dbReference type="Pfam" id="PF02463">
    <property type="entry name" value="SMC_N"/>
    <property type="match status" value="1"/>
</dbReference>
<accession>A0AAW2YH19</accession>
<dbReference type="PANTHER" id="PTHR43977">
    <property type="entry name" value="STRUCTURAL MAINTENANCE OF CHROMOSOMES PROTEIN 3"/>
    <property type="match status" value="1"/>
</dbReference>
<dbReference type="InterPro" id="IPR010935">
    <property type="entry name" value="SMC_hinge"/>
</dbReference>
<feature type="coiled-coil region" evidence="2">
    <location>
        <begin position="294"/>
        <end position="366"/>
    </location>
</feature>
<feature type="region of interest" description="Disordered" evidence="3">
    <location>
        <begin position="602"/>
        <end position="626"/>
    </location>
</feature>
<evidence type="ECO:0000256" key="1">
    <source>
        <dbReference type="ARBA" id="ARBA00023054"/>
    </source>
</evidence>
<dbReference type="InterPro" id="IPR036277">
    <property type="entry name" value="SMC_hinge_sf"/>
</dbReference>
<keyword evidence="1 2" id="KW-0175">Coiled coil</keyword>
<sequence>MTKQQELKSKRDEHLELRKELWRDQTELTKSIQNYKELLNHAQQKLSATTRPDVHKGIQSVQKLSREHFVQGVYGPVIDNIKVSDAYKRAAEVTCSSALFNVIVENDQTVVKLLDLMKTTNAPGRVTFIPLNRINPQPTKDNLDKNFVKLWTKVQPRDVKFQPIVQYLFGKTFVARTVEEGSAFAREHDVDCVTLDGNQISRKGALTGGFVDDRHSRLSAQEKLNEILSKGNEENEKKNKLSSRLQNLDASISQTVAELYKQEELMHVMRNTTQQEQTDVKVLSQKQKNDVELLEQLKKTLVASQDRLREATANVVVLNNDLNADYSDTSLTAAEQESLNRLLEEKEQLERSIGAAMENRIAAENQKITLRTKLNSNLTVRASELESRLNASIVNQDSESLLLNKELESTKSLIQSIQDKQLEIDSNLESSNKDLDQIQSQLDAHRQEELTSIKKIQDQTNSFERIMNKKKILNQKKEESMSKIRELGAIPKEVADYSEKSVRELHDDLHSTKESLKKFGVINKKALDQYEQFTDQKKQFGAKKIELDQGYQAIQRLIQTLDQRKEEAITRTFKQVSKNFEQIFKELVPEGSAKLVMRNKQDYTQTQGEDSDDDQEQQGGDQVGNIGGVGIQVQFTGDDKRQDMQQLSGGQKSLVALTLIFAIQKCDAAPFYLFDEIDSALDSAYRTSLARLIQKQADGGTQFITTTFKNELVEHGDEWYGITHQNKLSNIHKIDKQGALKVLQEVEQIEKEPGVEQQLEDEEDDDDDEEMDEDGEEKDGKDDDAMDQDV</sequence>
<feature type="region of interest" description="Disordered" evidence="3">
    <location>
        <begin position="749"/>
        <end position="790"/>
    </location>
</feature>
<evidence type="ECO:0000259" key="4">
    <source>
        <dbReference type="SMART" id="SM00968"/>
    </source>
</evidence>
<dbReference type="GO" id="GO:0005694">
    <property type="term" value="C:chromosome"/>
    <property type="evidence" value="ECO:0007669"/>
    <property type="project" value="InterPro"/>
</dbReference>
<keyword evidence="6" id="KW-1185">Reference proteome</keyword>
<dbReference type="SMART" id="SM00968">
    <property type="entry name" value="SMC_hinge"/>
    <property type="match status" value="1"/>
</dbReference>
<comment type="caution">
    <text evidence="5">The sequence shown here is derived from an EMBL/GenBank/DDBJ whole genome shotgun (WGS) entry which is preliminary data.</text>
</comment>
<dbReference type="InterPro" id="IPR003395">
    <property type="entry name" value="RecF/RecN/SMC_N"/>
</dbReference>
<dbReference type="SUPFAM" id="SSF75553">
    <property type="entry name" value="Smc hinge domain"/>
    <property type="match status" value="1"/>
</dbReference>
<dbReference type="Gene3D" id="3.30.70.1620">
    <property type="match status" value="1"/>
</dbReference>
<dbReference type="Proteomes" id="UP001431209">
    <property type="component" value="Unassembled WGS sequence"/>
</dbReference>
<dbReference type="EMBL" id="JAOPGA020000047">
    <property type="protein sequence ID" value="KAL0476480.1"/>
    <property type="molecule type" value="Genomic_DNA"/>
</dbReference>
<gene>
    <name evidence="5" type="ORF">AKO1_006122</name>
</gene>
<feature type="compositionally biased region" description="Acidic residues" evidence="3">
    <location>
        <begin position="758"/>
        <end position="777"/>
    </location>
</feature>
<proteinExistence type="predicted"/>